<protein>
    <submittedName>
        <fullName evidence="2">Uncharacterized protein</fullName>
    </submittedName>
</protein>
<evidence type="ECO:0000313" key="2">
    <source>
        <dbReference type="EMBL" id="RWA05211.1"/>
    </source>
</evidence>
<feature type="transmembrane region" description="Helical" evidence="1">
    <location>
        <begin position="421"/>
        <end position="447"/>
    </location>
</feature>
<comment type="caution">
    <text evidence="2">The sequence shown here is derived from an EMBL/GenBank/DDBJ whole genome shotgun (WGS) entry which is preliminary data.</text>
</comment>
<reference evidence="2 3" key="1">
    <citation type="submission" date="2018-12" db="EMBL/GenBank/DDBJ databases">
        <title>Draft genome sequence of Xylaria grammica IHI A82.</title>
        <authorList>
            <person name="Buettner E."/>
            <person name="Kellner H."/>
        </authorList>
    </citation>
    <scope>NUCLEOTIDE SEQUENCE [LARGE SCALE GENOMIC DNA]</scope>
    <source>
        <strain evidence="2 3">IHI A82</strain>
    </source>
</reference>
<feature type="transmembrane region" description="Helical" evidence="1">
    <location>
        <begin position="21"/>
        <end position="44"/>
    </location>
</feature>
<feature type="transmembrane region" description="Helical" evidence="1">
    <location>
        <begin position="493"/>
        <end position="515"/>
    </location>
</feature>
<dbReference type="PANTHER" id="PTHR35395">
    <property type="entry name" value="DUF6536 DOMAIN-CONTAINING PROTEIN"/>
    <property type="match status" value="1"/>
</dbReference>
<sequence length="689" mass="76351">MKRRVAVLDELENRKFDKEESYMAKACIIYFSAVFVTGYLGAYYNITIAAESFVRGANYSLPGASSAIPWNPSIQATNYEGLGSGIYINGDSSAEADTRKRLDTTQTSANNWDRLSPQRCRDEYQTGKAKQKYRDVVIIVDPGTNNGTGWLEVDDSYHSSASMINSLWFSARCANWKSFDTRRLDNRNTCAGLLGLQHLYGWLNLDWQLYQSGGNKAPNTPGWILRFPRPIKPDMAGQTVMHNDENQTDDLDVKFCLAEPSPYGSRHKVVSSNLLLLIVVIFLFLKIGLCTIVLLSLAEPSLITTGDAIESFINSPDPVTLGLGTLDISDSWKLQRCSPQRSETISEETDWPPKIRPRRWKTPAPKRRLIHTIPPSAWARTYSVAAVSISLLLTCIVFAFTSNRDSFSGSFGPPSEYHVPWGKSGFIIMLLFVNLPQLLLSLGYFAYDALFTQLVNELKWNSYSLDYKPLRVSYPSGGQAQTYRLQLPYKYSVFLLAMSVLSHWLLSNAFFVFAMDGGYWNSPLEYNGKSHFSVSEDAVIGLGYSIPAVLALLATISALALVPLVFGWIRPRGNMVAGGSDSLVISACCHCSSPTPIGTGNSNGEPEPRIGTSDLVLDAIDTSSPDIEDGDAIRTRLEHISHSKLKWGAQPLPPHLDRIHGEDGSEVKHLGFGIQSDNIMSPIEGEMYV</sequence>
<organism evidence="2 3">
    <name type="scientific">Xylaria grammica</name>
    <dbReference type="NCBI Taxonomy" id="363999"/>
    <lineage>
        <taxon>Eukaryota</taxon>
        <taxon>Fungi</taxon>
        <taxon>Dikarya</taxon>
        <taxon>Ascomycota</taxon>
        <taxon>Pezizomycotina</taxon>
        <taxon>Sordariomycetes</taxon>
        <taxon>Xylariomycetidae</taxon>
        <taxon>Xylariales</taxon>
        <taxon>Xylariaceae</taxon>
        <taxon>Xylaria</taxon>
    </lineage>
</organism>
<keyword evidence="3" id="KW-1185">Reference proteome</keyword>
<proteinExistence type="predicted"/>
<dbReference type="STRING" id="363999.A0A439CT04"/>
<keyword evidence="1" id="KW-0812">Transmembrane</keyword>
<keyword evidence="1" id="KW-0472">Membrane</keyword>
<feature type="transmembrane region" description="Helical" evidence="1">
    <location>
        <begin position="274"/>
        <end position="295"/>
    </location>
</feature>
<feature type="transmembrane region" description="Helical" evidence="1">
    <location>
        <begin position="377"/>
        <end position="401"/>
    </location>
</feature>
<dbReference type="EMBL" id="RYZI01000465">
    <property type="protein sequence ID" value="RWA05211.1"/>
    <property type="molecule type" value="Genomic_DNA"/>
</dbReference>
<name>A0A439CT04_9PEZI</name>
<dbReference type="PANTHER" id="PTHR35395:SF1">
    <property type="entry name" value="DUF6536 DOMAIN-CONTAINING PROTEIN"/>
    <property type="match status" value="1"/>
</dbReference>
<evidence type="ECO:0000313" key="3">
    <source>
        <dbReference type="Proteomes" id="UP000286045"/>
    </source>
</evidence>
<evidence type="ECO:0000256" key="1">
    <source>
        <dbReference type="SAM" id="Phobius"/>
    </source>
</evidence>
<dbReference type="AlphaFoldDB" id="A0A439CT04"/>
<keyword evidence="1" id="KW-1133">Transmembrane helix</keyword>
<dbReference type="Proteomes" id="UP000286045">
    <property type="component" value="Unassembled WGS sequence"/>
</dbReference>
<gene>
    <name evidence="2" type="ORF">EKO27_g9892</name>
</gene>
<feature type="transmembrane region" description="Helical" evidence="1">
    <location>
        <begin position="544"/>
        <end position="566"/>
    </location>
</feature>
<accession>A0A439CT04</accession>